<accession>A0A371JEZ6</accession>
<keyword evidence="8" id="KW-0378">Hydrolase</keyword>
<protein>
    <recommendedName>
        <fullName evidence="4">serine-type D-Ala-D-Ala carboxypeptidase</fullName>
        <ecNumber evidence="4">3.4.16.4</ecNumber>
    </recommendedName>
</protein>
<keyword evidence="9" id="KW-0133">Cell shape</keyword>
<evidence type="ECO:0000256" key="3">
    <source>
        <dbReference type="ARBA" id="ARBA00007164"/>
    </source>
</evidence>
<evidence type="ECO:0000256" key="10">
    <source>
        <dbReference type="ARBA" id="ARBA00022984"/>
    </source>
</evidence>
<evidence type="ECO:0000256" key="12">
    <source>
        <dbReference type="ARBA" id="ARBA00034000"/>
    </source>
</evidence>
<dbReference type="EMBL" id="NOKA02000018">
    <property type="protein sequence ID" value="RDY31268.1"/>
    <property type="molecule type" value="Genomic_DNA"/>
</dbReference>
<feature type="active site" description="Acyl-ester intermediate" evidence="13">
    <location>
        <position position="75"/>
    </location>
</feature>
<dbReference type="PRINTS" id="PR00725">
    <property type="entry name" value="DADACBPTASE1"/>
</dbReference>
<evidence type="ECO:0000256" key="5">
    <source>
        <dbReference type="ARBA" id="ARBA00022645"/>
    </source>
</evidence>
<feature type="active site" evidence="13">
    <location>
        <position position="130"/>
    </location>
</feature>
<evidence type="ECO:0000259" key="17">
    <source>
        <dbReference type="Pfam" id="PF00768"/>
    </source>
</evidence>
<evidence type="ECO:0000256" key="4">
    <source>
        <dbReference type="ARBA" id="ARBA00012448"/>
    </source>
</evidence>
<keyword evidence="11" id="KW-0961">Cell wall biogenesis/degradation</keyword>
<dbReference type="InterPro" id="IPR015956">
    <property type="entry name" value="Peniciliin-bd_prot_C_sf"/>
</dbReference>
<dbReference type="OrthoDB" id="9791132at2"/>
<feature type="domain" description="Peptidase S11 D-Ala-D-Ala carboxypeptidase A C-terminal" evidence="18">
    <location>
        <begin position="388"/>
        <end position="434"/>
    </location>
</feature>
<keyword evidence="5 19" id="KW-0121">Carboxypeptidase</keyword>
<evidence type="ECO:0000256" key="15">
    <source>
        <dbReference type="RuleBase" id="RU004016"/>
    </source>
</evidence>
<keyword evidence="20" id="KW-1185">Reference proteome</keyword>
<evidence type="ECO:0000259" key="18">
    <source>
        <dbReference type="Pfam" id="PF07943"/>
    </source>
</evidence>
<dbReference type="InterPro" id="IPR018044">
    <property type="entry name" value="Peptidase_S11"/>
</dbReference>
<dbReference type="Gene3D" id="3.40.710.10">
    <property type="entry name" value="DD-peptidase/beta-lactamase superfamily"/>
    <property type="match status" value="1"/>
</dbReference>
<comment type="pathway">
    <text evidence="2">Cell wall biogenesis; peptidoglycan biosynthesis.</text>
</comment>
<reference evidence="19 20" key="1">
    <citation type="journal article" date="2017" name="Genome Announc.">
        <title>Draft Genome Sequence of a Sporulating and Motile Strain of Lachnotalea glycerini Isolated from Water in Quebec City, Canada.</title>
        <authorList>
            <person name="Maheux A.F."/>
            <person name="Boudreau D.K."/>
            <person name="Berube E."/>
            <person name="Boissinot M."/>
            <person name="Raymond F."/>
            <person name="Brodeur S."/>
            <person name="Corbeil J."/>
            <person name="Isabel S."/>
            <person name="Omar R.F."/>
            <person name="Bergeron M.G."/>
        </authorList>
    </citation>
    <scope>NUCLEOTIDE SEQUENCE [LARGE SCALE GENOMIC DNA]</scope>
    <source>
        <strain evidence="19 20">CCRI-19302</strain>
    </source>
</reference>
<name>A0A371JEZ6_9FIRM</name>
<dbReference type="GO" id="GO:0009002">
    <property type="term" value="F:serine-type D-Ala-D-Ala carboxypeptidase activity"/>
    <property type="evidence" value="ECO:0007669"/>
    <property type="project" value="UniProtKB-EC"/>
</dbReference>
<evidence type="ECO:0000256" key="2">
    <source>
        <dbReference type="ARBA" id="ARBA00004752"/>
    </source>
</evidence>
<comment type="function">
    <text evidence="1">Removes C-terminal D-alanyl residues from sugar-peptide cell wall precursors.</text>
</comment>
<evidence type="ECO:0000256" key="16">
    <source>
        <dbReference type="SAM" id="SignalP"/>
    </source>
</evidence>
<keyword evidence="10" id="KW-0573">Peptidoglycan synthesis</keyword>
<comment type="similarity">
    <text evidence="3 15">Belongs to the peptidase S11 family.</text>
</comment>
<evidence type="ECO:0000256" key="8">
    <source>
        <dbReference type="ARBA" id="ARBA00022801"/>
    </source>
</evidence>
<dbReference type="Proteomes" id="UP000216411">
    <property type="component" value="Unassembled WGS sequence"/>
</dbReference>
<sequence>MRIHIEGSLKKLLTCICIVYFAILNVTSAYADNQETINAEEILGSLYSKAAVLMDADSGRILYQKNGDEQLPMASTTKIMTLIVALENSNADDVITFSKYAASMPDVQLNALAGEQFMLTDILYSLMLESHNDSAVAIAEYVGGALYTNSMDAKEADTQQSKEYVKAFADMMNQKARDIGCFNTYFITPNGLDSQVTMEDGSIRIHSTTARDLAKIMSYCIKKSPKKDQFLEITRTASYNFHNMITKEDKTLISGTRSFSCNNHNAFLGMMDGALSGKTGFTNNAGYCYVGALERDDKTYVVALLACGWPNHKSYKWSDTKKLMNYGIENFEFQNYDDAIIDDTKFDPIIVKNAQTNTLRGTAYAGLEVVSTNTNENDKNGLLLRKDETIDVVYDIAKELEAPVHSGDQVGTIQYLVNGEVWKVENVILTDSIKRINFCWCFKMVFEKFSI</sequence>
<dbReference type="InterPro" id="IPR012338">
    <property type="entry name" value="Beta-lactam/transpept-like"/>
</dbReference>
<dbReference type="InterPro" id="IPR001967">
    <property type="entry name" value="Peptidase_S11_N"/>
</dbReference>
<feature type="chain" id="PRO_5016579996" description="serine-type D-Ala-D-Ala carboxypeptidase" evidence="16">
    <location>
        <begin position="32"/>
        <end position="451"/>
    </location>
</feature>
<dbReference type="Pfam" id="PF00768">
    <property type="entry name" value="Peptidase_S11"/>
    <property type="match status" value="1"/>
</dbReference>
<evidence type="ECO:0000256" key="1">
    <source>
        <dbReference type="ARBA" id="ARBA00003217"/>
    </source>
</evidence>
<evidence type="ECO:0000313" key="20">
    <source>
        <dbReference type="Proteomes" id="UP000216411"/>
    </source>
</evidence>
<proteinExistence type="inferred from homology"/>
<keyword evidence="7 16" id="KW-0732">Signal</keyword>
<dbReference type="EC" id="3.4.16.4" evidence="4"/>
<dbReference type="GO" id="GO:0008360">
    <property type="term" value="P:regulation of cell shape"/>
    <property type="evidence" value="ECO:0007669"/>
    <property type="project" value="UniProtKB-KW"/>
</dbReference>
<dbReference type="SUPFAM" id="SSF56601">
    <property type="entry name" value="beta-lactamase/transpeptidase-like"/>
    <property type="match status" value="1"/>
</dbReference>
<dbReference type="Gene3D" id="2.60.410.10">
    <property type="entry name" value="D-Ala-D-Ala carboxypeptidase, C-terminal domain"/>
    <property type="match status" value="1"/>
</dbReference>
<evidence type="ECO:0000313" key="19">
    <source>
        <dbReference type="EMBL" id="RDY31268.1"/>
    </source>
</evidence>
<dbReference type="PANTHER" id="PTHR21581">
    <property type="entry name" value="D-ALANYL-D-ALANINE CARBOXYPEPTIDASE"/>
    <property type="match status" value="1"/>
</dbReference>
<evidence type="ECO:0000256" key="11">
    <source>
        <dbReference type="ARBA" id="ARBA00023316"/>
    </source>
</evidence>
<dbReference type="GO" id="GO:0009252">
    <property type="term" value="P:peptidoglycan biosynthetic process"/>
    <property type="evidence" value="ECO:0007669"/>
    <property type="project" value="UniProtKB-UniPathway"/>
</dbReference>
<feature type="binding site" evidence="14">
    <location>
        <position position="278"/>
    </location>
    <ligand>
        <name>substrate</name>
    </ligand>
</feature>
<organism evidence="19 20">
    <name type="scientific">Lachnotalea glycerini</name>
    <dbReference type="NCBI Taxonomy" id="1763509"/>
    <lineage>
        <taxon>Bacteria</taxon>
        <taxon>Bacillati</taxon>
        <taxon>Bacillota</taxon>
        <taxon>Clostridia</taxon>
        <taxon>Lachnospirales</taxon>
        <taxon>Lachnospiraceae</taxon>
        <taxon>Lachnotalea</taxon>
    </lineage>
</organism>
<feature type="signal peptide" evidence="16">
    <location>
        <begin position="1"/>
        <end position="31"/>
    </location>
</feature>
<dbReference type="GO" id="GO:0071555">
    <property type="term" value="P:cell wall organization"/>
    <property type="evidence" value="ECO:0007669"/>
    <property type="project" value="UniProtKB-KW"/>
</dbReference>
<dbReference type="AlphaFoldDB" id="A0A371JEZ6"/>
<keyword evidence="6" id="KW-0645">Protease</keyword>
<gene>
    <name evidence="19" type="ORF">CG710_010255</name>
</gene>
<evidence type="ECO:0000256" key="6">
    <source>
        <dbReference type="ARBA" id="ARBA00022670"/>
    </source>
</evidence>
<dbReference type="SUPFAM" id="SSF69189">
    <property type="entry name" value="Penicillin-binding protein associated domain"/>
    <property type="match status" value="1"/>
</dbReference>
<feature type="active site" description="Proton acceptor" evidence="13">
    <location>
        <position position="78"/>
    </location>
</feature>
<dbReference type="UniPathway" id="UPA00219"/>
<dbReference type="Pfam" id="PF07943">
    <property type="entry name" value="PBP5_C"/>
    <property type="match status" value="1"/>
</dbReference>
<dbReference type="InterPro" id="IPR012907">
    <property type="entry name" value="Peptidase_S11_C"/>
</dbReference>
<feature type="domain" description="Peptidase S11 D-alanyl-D-alanine carboxypeptidase A N-terminal" evidence="17">
    <location>
        <begin position="45"/>
        <end position="298"/>
    </location>
</feature>
<dbReference type="PANTHER" id="PTHR21581:SF33">
    <property type="entry name" value="D-ALANYL-D-ALANINE CARBOXYPEPTIDASE DACB"/>
    <property type="match status" value="1"/>
</dbReference>
<comment type="caution">
    <text evidence="19">The sequence shown here is derived from an EMBL/GenBank/DDBJ whole genome shotgun (WGS) entry which is preliminary data.</text>
</comment>
<evidence type="ECO:0000256" key="7">
    <source>
        <dbReference type="ARBA" id="ARBA00022729"/>
    </source>
</evidence>
<evidence type="ECO:0000256" key="14">
    <source>
        <dbReference type="PIRSR" id="PIRSR618044-2"/>
    </source>
</evidence>
<dbReference type="InterPro" id="IPR037167">
    <property type="entry name" value="Peptidase_S11_C_sf"/>
</dbReference>
<dbReference type="GO" id="GO:0006508">
    <property type="term" value="P:proteolysis"/>
    <property type="evidence" value="ECO:0007669"/>
    <property type="project" value="UniProtKB-KW"/>
</dbReference>
<evidence type="ECO:0000256" key="13">
    <source>
        <dbReference type="PIRSR" id="PIRSR618044-1"/>
    </source>
</evidence>
<evidence type="ECO:0000256" key="9">
    <source>
        <dbReference type="ARBA" id="ARBA00022960"/>
    </source>
</evidence>
<comment type="catalytic activity">
    <reaction evidence="12">
        <text>Preferential cleavage: (Ac)2-L-Lys-D-Ala-|-D-Ala. Also transpeptidation of peptidyl-alanyl moieties that are N-acyl substituents of D-alanine.</text>
        <dbReference type="EC" id="3.4.16.4"/>
    </reaction>
</comment>